<organism evidence="5 6">
    <name type="scientific">Nocardiopsis changdeensis</name>
    <dbReference type="NCBI Taxonomy" id="2831969"/>
    <lineage>
        <taxon>Bacteria</taxon>
        <taxon>Bacillati</taxon>
        <taxon>Actinomycetota</taxon>
        <taxon>Actinomycetes</taxon>
        <taxon>Streptosporangiales</taxon>
        <taxon>Nocardiopsidaceae</taxon>
        <taxon>Nocardiopsis</taxon>
    </lineage>
</organism>
<sequence length="296" mass="30618">MAKERRTAVTVIGLGLMGSALARAFVRAGHPTTVWNRSPGKAAALVSEGAGAAGSVAAAVAASPLVIACLSTYDATLAALGPAASGLRGRTLVTLNSGAPAGARRMARWAAGHGARFLDGAVKDVPTAVGGADTLLYYGGDREVFEEHEPVLRVLGGDTVHLGSEPDLAALYETAVGVPLLPALLGFFEGAALMRERGLEAAALVPYSVRWLEMIASVLPLFAREIDSGDYSDPVSTVATFHAGIPEAAHAAREAGVDTAWREAMDELLERAVAQGLGDRSIAALYELLRRPEPVS</sequence>
<dbReference type="SUPFAM" id="SSF48179">
    <property type="entry name" value="6-phosphogluconate dehydrogenase C-terminal domain-like"/>
    <property type="match status" value="1"/>
</dbReference>
<dbReference type="Gene3D" id="1.10.1040.10">
    <property type="entry name" value="N-(1-d-carboxylethyl)-l-norvaline Dehydrogenase, domain 2"/>
    <property type="match status" value="1"/>
</dbReference>
<feature type="domain" description="NADPH-dependent reductive aminase-like C-terminal" evidence="4">
    <location>
        <begin position="166"/>
        <end position="291"/>
    </location>
</feature>
<evidence type="ECO:0000256" key="1">
    <source>
        <dbReference type="ARBA" id="ARBA00009080"/>
    </source>
</evidence>
<dbReference type="Gene3D" id="3.40.50.720">
    <property type="entry name" value="NAD(P)-binding Rossmann-like Domain"/>
    <property type="match status" value="1"/>
</dbReference>
<dbReference type="SUPFAM" id="SSF51735">
    <property type="entry name" value="NAD(P)-binding Rossmann-fold domains"/>
    <property type="match status" value="1"/>
</dbReference>
<dbReference type="PANTHER" id="PTHR43580">
    <property type="entry name" value="OXIDOREDUCTASE GLYR1-RELATED"/>
    <property type="match status" value="1"/>
</dbReference>
<dbReference type="PANTHER" id="PTHR43580:SF2">
    <property type="entry name" value="CYTOKINE-LIKE NUCLEAR FACTOR N-PAC"/>
    <property type="match status" value="1"/>
</dbReference>
<dbReference type="InterPro" id="IPR048666">
    <property type="entry name" value="RedAm-like_C"/>
</dbReference>
<dbReference type="Pfam" id="PF03446">
    <property type="entry name" value="NAD_binding_2"/>
    <property type="match status" value="1"/>
</dbReference>
<dbReference type="Pfam" id="PF21761">
    <property type="entry name" value="RedAm-like_C"/>
    <property type="match status" value="1"/>
</dbReference>
<proteinExistence type="inferred from homology"/>
<dbReference type="InterPro" id="IPR013328">
    <property type="entry name" value="6PGD_dom2"/>
</dbReference>
<dbReference type="RefSeq" id="WP_220561149.1">
    <property type="nucleotide sequence ID" value="NZ_CP074133.1"/>
</dbReference>
<evidence type="ECO:0000259" key="4">
    <source>
        <dbReference type="Pfam" id="PF21761"/>
    </source>
</evidence>
<comment type="similarity">
    <text evidence="1">Belongs to the HIBADH-related family.</text>
</comment>
<protein>
    <submittedName>
        <fullName evidence="5">NAD(P)-dependent oxidoreductase</fullName>
    </submittedName>
</protein>
<evidence type="ECO:0000313" key="6">
    <source>
        <dbReference type="Proteomes" id="UP000676079"/>
    </source>
</evidence>
<feature type="domain" description="6-phosphogluconate dehydrogenase NADP-binding" evidence="3">
    <location>
        <begin position="9"/>
        <end position="163"/>
    </location>
</feature>
<dbReference type="InterPro" id="IPR006115">
    <property type="entry name" value="6PGDH_NADP-bd"/>
</dbReference>
<evidence type="ECO:0000256" key="2">
    <source>
        <dbReference type="ARBA" id="ARBA00023002"/>
    </source>
</evidence>
<evidence type="ECO:0000313" key="5">
    <source>
        <dbReference type="EMBL" id="QUX25551.1"/>
    </source>
</evidence>
<dbReference type="InterPro" id="IPR015815">
    <property type="entry name" value="HIBADH-related"/>
</dbReference>
<reference evidence="5 6" key="1">
    <citation type="submission" date="2021-05" db="EMBL/GenBank/DDBJ databases">
        <title>Direct Submission.</title>
        <authorList>
            <person name="Li K."/>
            <person name="Gao J."/>
        </authorList>
    </citation>
    <scope>NUCLEOTIDE SEQUENCE [LARGE SCALE GENOMIC DNA]</scope>
    <source>
        <strain evidence="5 6">Mg02</strain>
    </source>
</reference>
<evidence type="ECO:0000259" key="3">
    <source>
        <dbReference type="Pfam" id="PF03446"/>
    </source>
</evidence>
<dbReference type="InterPro" id="IPR008927">
    <property type="entry name" value="6-PGluconate_DH-like_C_sf"/>
</dbReference>
<gene>
    <name evidence="5" type="ORF">KGD84_15710</name>
</gene>
<name>A0ABX8BXK8_9ACTN</name>
<dbReference type="InterPro" id="IPR051265">
    <property type="entry name" value="HIBADH-related_NP60_sf"/>
</dbReference>
<dbReference type="EMBL" id="CP074133">
    <property type="protein sequence ID" value="QUX25551.1"/>
    <property type="molecule type" value="Genomic_DNA"/>
</dbReference>
<dbReference type="Proteomes" id="UP000676079">
    <property type="component" value="Chromosome"/>
</dbReference>
<keyword evidence="2" id="KW-0560">Oxidoreductase</keyword>
<keyword evidence="6" id="KW-1185">Reference proteome</keyword>
<accession>A0ABX8BXK8</accession>
<dbReference type="PIRSF" id="PIRSF000103">
    <property type="entry name" value="HIBADH"/>
    <property type="match status" value="1"/>
</dbReference>
<dbReference type="InterPro" id="IPR036291">
    <property type="entry name" value="NAD(P)-bd_dom_sf"/>
</dbReference>